<reference evidence="2" key="1">
    <citation type="journal article" date="2011" name="Nat. Biotechnol.">
        <title>The genomic sequence of the Chinese hamster ovary (CHO)-K1 cell line.</title>
        <authorList>
            <person name="Xu X."/>
            <person name="Nagarajan H."/>
            <person name="Lewis N.E."/>
            <person name="Pan S."/>
            <person name="Cai Z."/>
            <person name="Liu X."/>
            <person name="Chen W."/>
            <person name="Xie M."/>
            <person name="Wang W."/>
            <person name="Hammond S."/>
            <person name="Andersen M.R."/>
            <person name="Neff N."/>
            <person name="Passarelli B."/>
            <person name="Koh W."/>
            <person name="Fan H.C."/>
            <person name="Wang J."/>
            <person name="Gui Y."/>
            <person name="Lee K.H."/>
            <person name="Betenbaugh M.J."/>
            <person name="Quake S.R."/>
            <person name="Famili I."/>
            <person name="Palsson B.O."/>
            <person name="Wang J."/>
        </authorList>
    </citation>
    <scope>NUCLEOTIDE SEQUENCE [LARGE SCALE GENOMIC DNA]</scope>
    <source>
        <strain evidence="2">CHO K1 cell line</strain>
    </source>
</reference>
<dbReference type="InParanoid" id="G3IL77"/>
<gene>
    <name evidence="1" type="ORF">I79_024639</name>
</gene>
<protein>
    <submittedName>
        <fullName evidence="1">Uncharacterized protein</fullName>
    </submittedName>
</protein>
<evidence type="ECO:0000313" key="1">
    <source>
        <dbReference type="EMBL" id="EGW05026.1"/>
    </source>
</evidence>
<organism evidence="1 2">
    <name type="scientific">Cricetulus griseus</name>
    <name type="common">Chinese hamster</name>
    <name type="synonym">Cricetulus barabensis griseus</name>
    <dbReference type="NCBI Taxonomy" id="10029"/>
    <lineage>
        <taxon>Eukaryota</taxon>
        <taxon>Metazoa</taxon>
        <taxon>Chordata</taxon>
        <taxon>Craniata</taxon>
        <taxon>Vertebrata</taxon>
        <taxon>Euteleostomi</taxon>
        <taxon>Mammalia</taxon>
        <taxon>Eutheria</taxon>
        <taxon>Euarchontoglires</taxon>
        <taxon>Glires</taxon>
        <taxon>Rodentia</taxon>
        <taxon>Myomorpha</taxon>
        <taxon>Muroidea</taxon>
        <taxon>Cricetidae</taxon>
        <taxon>Cricetinae</taxon>
        <taxon>Cricetulus</taxon>
    </lineage>
</organism>
<dbReference type="Proteomes" id="UP000001075">
    <property type="component" value="Unassembled WGS sequence"/>
</dbReference>
<proteinExistence type="predicted"/>
<evidence type="ECO:0000313" key="2">
    <source>
        <dbReference type="Proteomes" id="UP000001075"/>
    </source>
</evidence>
<accession>G3IL77</accession>
<dbReference type="AlphaFoldDB" id="G3IL77"/>
<dbReference type="EMBL" id="JH003933">
    <property type="protein sequence ID" value="EGW05026.1"/>
    <property type="molecule type" value="Genomic_DNA"/>
</dbReference>
<sequence>MAFLMQRHAQQSLAHDGILAFRKNLQARLFFGKSKTCSSGNFGDACWWHSSILVISGCLVVVSFTLGGGVGTGTLGYDGWLPGAPQLSCGGRKSITRVQLTASHSFSLLVLETSAPITYTLEEDGEGSMQRDPF</sequence>
<name>G3IL77_CRIGR</name>